<dbReference type="AlphaFoldDB" id="A0AAN8IA00"/>
<dbReference type="GO" id="GO:0008395">
    <property type="term" value="F:steroid hydroxylase activity"/>
    <property type="evidence" value="ECO:0007669"/>
    <property type="project" value="TreeGrafter"/>
</dbReference>
<proteinExistence type="inferred from homology"/>
<keyword evidence="5" id="KW-0479">Metal-binding</keyword>
<keyword evidence="10" id="KW-0408">Iron</keyword>
<name>A0AAN8IA00_TRICO</name>
<dbReference type="Pfam" id="PF00067">
    <property type="entry name" value="p450"/>
    <property type="match status" value="1"/>
</dbReference>
<organism evidence="15 16">
    <name type="scientific">Trichostrongylus colubriformis</name>
    <name type="common">Black scour worm</name>
    <dbReference type="NCBI Taxonomy" id="6319"/>
    <lineage>
        <taxon>Eukaryota</taxon>
        <taxon>Metazoa</taxon>
        <taxon>Ecdysozoa</taxon>
        <taxon>Nematoda</taxon>
        <taxon>Chromadorea</taxon>
        <taxon>Rhabditida</taxon>
        <taxon>Rhabditina</taxon>
        <taxon>Rhabditomorpha</taxon>
        <taxon>Strongyloidea</taxon>
        <taxon>Trichostrongylidae</taxon>
        <taxon>Trichostrongylus</taxon>
    </lineage>
</organism>
<keyword evidence="14" id="KW-0456">Lyase</keyword>
<evidence type="ECO:0000256" key="13">
    <source>
        <dbReference type="ARBA" id="ARBA00023136"/>
    </source>
</evidence>
<gene>
    <name evidence="15" type="ORF">GCK32_009275</name>
</gene>
<dbReference type="GO" id="GO:0005789">
    <property type="term" value="C:endoplasmic reticulum membrane"/>
    <property type="evidence" value="ECO:0007669"/>
    <property type="project" value="UniProtKB-SubCell"/>
</dbReference>
<dbReference type="GO" id="GO:0016829">
    <property type="term" value="F:lyase activity"/>
    <property type="evidence" value="ECO:0007669"/>
    <property type="project" value="UniProtKB-KW"/>
</dbReference>
<evidence type="ECO:0000313" key="15">
    <source>
        <dbReference type="EMBL" id="KAK5966434.1"/>
    </source>
</evidence>
<dbReference type="InterPro" id="IPR050705">
    <property type="entry name" value="Cytochrome_P450_3A"/>
</dbReference>
<comment type="subcellular location">
    <subcellularLocation>
        <location evidence="1">Endoplasmic reticulum membrane</location>
    </subcellularLocation>
</comment>
<evidence type="ECO:0000256" key="12">
    <source>
        <dbReference type="ARBA" id="ARBA00023098"/>
    </source>
</evidence>
<evidence type="ECO:0000256" key="1">
    <source>
        <dbReference type="ARBA" id="ARBA00004586"/>
    </source>
</evidence>
<dbReference type="GO" id="GO:0005506">
    <property type="term" value="F:iron ion binding"/>
    <property type="evidence" value="ECO:0007669"/>
    <property type="project" value="InterPro"/>
</dbReference>
<dbReference type="InterPro" id="IPR001128">
    <property type="entry name" value="Cyt_P450"/>
</dbReference>
<reference evidence="15 16" key="1">
    <citation type="submission" date="2019-10" db="EMBL/GenBank/DDBJ databases">
        <title>Assembly and Annotation for the nematode Trichostrongylus colubriformis.</title>
        <authorList>
            <person name="Martin J."/>
        </authorList>
    </citation>
    <scope>NUCLEOTIDE SEQUENCE [LARGE SCALE GENOMIC DNA]</scope>
    <source>
        <strain evidence="15">G859</strain>
        <tissue evidence="15">Whole worm</tissue>
    </source>
</reference>
<dbReference type="PANTHER" id="PTHR24302">
    <property type="entry name" value="CYTOCHROME P450 FAMILY 3"/>
    <property type="match status" value="1"/>
</dbReference>
<evidence type="ECO:0000313" key="16">
    <source>
        <dbReference type="Proteomes" id="UP001331761"/>
    </source>
</evidence>
<comment type="caution">
    <text evidence="15">The sequence shown here is derived from an EMBL/GenBank/DDBJ whole genome shotgun (WGS) entry which is preliminary data.</text>
</comment>
<dbReference type="GO" id="GO:0020037">
    <property type="term" value="F:heme binding"/>
    <property type="evidence" value="ECO:0007669"/>
    <property type="project" value="InterPro"/>
</dbReference>
<comment type="similarity">
    <text evidence="2">Belongs to the cytochrome P450 family.</text>
</comment>
<sequence>MMFLVITVLSSIVAIISCYYYWQLDYWKRRGIPGPPGTIFMGNMYELTDMGKPIALVLQEWTNIYGKVYGIQEGLRRTLVISDVEMIRELFTKKFDYFHGRKNSVITGDVENDARVSLFEAQGVRWKRLRTISSPAFSLGSLKK</sequence>
<evidence type="ECO:0000256" key="4">
    <source>
        <dbReference type="ARBA" id="ARBA00022692"/>
    </source>
</evidence>
<keyword evidence="6" id="KW-0256">Endoplasmic reticulum</keyword>
<dbReference type="Proteomes" id="UP001331761">
    <property type="component" value="Unassembled WGS sequence"/>
</dbReference>
<evidence type="ECO:0000256" key="6">
    <source>
        <dbReference type="ARBA" id="ARBA00022824"/>
    </source>
</evidence>
<evidence type="ECO:0000256" key="11">
    <source>
        <dbReference type="ARBA" id="ARBA00023033"/>
    </source>
</evidence>
<dbReference type="SUPFAM" id="SSF48264">
    <property type="entry name" value="Cytochrome P450"/>
    <property type="match status" value="1"/>
</dbReference>
<keyword evidence="8" id="KW-1133">Transmembrane helix</keyword>
<keyword evidence="4" id="KW-0812">Transmembrane</keyword>
<dbReference type="InterPro" id="IPR036396">
    <property type="entry name" value="Cyt_P450_sf"/>
</dbReference>
<keyword evidence="12" id="KW-0443">Lipid metabolism</keyword>
<evidence type="ECO:0000256" key="9">
    <source>
        <dbReference type="ARBA" id="ARBA00023002"/>
    </source>
</evidence>
<protein>
    <recommendedName>
        <fullName evidence="17">Cytochrome P450</fullName>
    </recommendedName>
</protein>
<keyword evidence="13" id="KW-0472">Membrane</keyword>
<dbReference type="EMBL" id="WIXE01023488">
    <property type="protein sequence ID" value="KAK5966434.1"/>
    <property type="molecule type" value="Genomic_DNA"/>
</dbReference>
<feature type="non-terminal residue" evidence="15">
    <location>
        <position position="144"/>
    </location>
</feature>
<keyword evidence="9" id="KW-0560">Oxidoreductase</keyword>
<evidence type="ECO:0000256" key="7">
    <source>
        <dbReference type="ARBA" id="ARBA00022832"/>
    </source>
</evidence>
<dbReference type="PANTHER" id="PTHR24302:SF47">
    <property type="entry name" value="CYTOCHROME P450"/>
    <property type="match status" value="1"/>
</dbReference>
<evidence type="ECO:0000256" key="8">
    <source>
        <dbReference type="ARBA" id="ARBA00022989"/>
    </source>
</evidence>
<accession>A0AAN8IA00</accession>
<dbReference type="Gene3D" id="1.10.630.10">
    <property type="entry name" value="Cytochrome P450"/>
    <property type="match status" value="1"/>
</dbReference>
<keyword evidence="16" id="KW-1185">Reference proteome</keyword>
<keyword evidence="11" id="KW-0503">Monooxygenase</keyword>
<dbReference type="GO" id="GO:0006631">
    <property type="term" value="P:fatty acid metabolic process"/>
    <property type="evidence" value="ECO:0007669"/>
    <property type="project" value="UniProtKB-KW"/>
</dbReference>
<keyword evidence="7" id="KW-0276">Fatty acid metabolism</keyword>
<evidence type="ECO:0000256" key="10">
    <source>
        <dbReference type="ARBA" id="ARBA00023004"/>
    </source>
</evidence>
<evidence type="ECO:0008006" key="17">
    <source>
        <dbReference type="Google" id="ProtNLM"/>
    </source>
</evidence>
<dbReference type="GO" id="GO:0016705">
    <property type="term" value="F:oxidoreductase activity, acting on paired donors, with incorporation or reduction of molecular oxygen"/>
    <property type="evidence" value="ECO:0007669"/>
    <property type="project" value="InterPro"/>
</dbReference>
<keyword evidence="3" id="KW-0349">Heme</keyword>
<evidence type="ECO:0000256" key="14">
    <source>
        <dbReference type="ARBA" id="ARBA00023239"/>
    </source>
</evidence>
<evidence type="ECO:0000256" key="5">
    <source>
        <dbReference type="ARBA" id="ARBA00022723"/>
    </source>
</evidence>
<evidence type="ECO:0000256" key="3">
    <source>
        <dbReference type="ARBA" id="ARBA00022617"/>
    </source>
</evidence>
<evidence type="ECO:0000256" key="2">
    <source>
        <dbReference type="ARBA" id="ARBA00010617"/>
    </source>
</evidence>